<sequence length="178" mass="21212">MEINYDNLNSKTMKQLRQTCRVNRFVHFSRLNKHDLIEFMLLRFQTKEHEITCGVCLETKHMSKRVCSSCQFDICETCYQIVCTKCPQCRQIYINPYIHKHPYIYVMNESDAESASLIILSPDMRQILYPQFADFFHALYVQFDTHKILKNQRYVVTITRDASAMVYPVEEMNDDNEN</sequence>
<dbReference type="EMBL" id="MN739474">
    <property type="protein sequence ID" value="QHT06756.1"/>
    <property type="molecule type" value="Genomic_DNA"/>
</dbReference>
<dbReference type="PROSITE" id="PS50089">
    <property type="entry name" value="ZF_RING_2"/>
    <property type="match status" value="1"/>
</dbReference>
<proteinExistence type="predicted"/>
<feature type="domain" description="RING-type" evidence="1">
    <location>
        <begin position="53"/>
        <end position="90"/>
    </location>
</feature>
<dbReference type="SUPFAM" id="SSF57850">
    <property type="entry name" value="RING/U-box"/>
    <property type="match status" value="1"/>
</dbReference>
<organism evidence="2">
    <name type="scientific">viral metagenome</name>
    <dbReference type="NCBI Taxonomy" id="1070528"/>
    <lineage>
        <taxon>unclassified sequences</taxon>
        <taxon>metagenomes</taxon>
        <taxon>organismal metagenomes</taxon>
    </lineage>
</organism>
<name>A0A6C0CPJ5_9ZZZZ</name>
<protein>
    <recommendedName>
        <fullName evidence="1">RING-type domain-containing protein</fullName>
    </recommendedName>
</protein>
<dbReference type="InterPro" id="IPR001841">
    <property type="entry name" value="Znf_RING"/>
</dbReference>
<reference evidence="2" key="1">
    <citation type="journal article" date="2020" name="Nature">
        <title>Giant virus diversity and host interactions through global metagenomics.</title>
        <authorList>
            <person name="Schulz F."/>
            <person name="Roux S."/>
            <person name="Paez-Espino D."/>
            <person name="Jungbluth S."/>
            <person name="Walsh D.A."/>
            <person name="Denef V.J."/>
            <person name="McMahon K.D."/>
            <person name="Konstantinidis K.T."/>
            <person name="Eloe-Fadrosh E.A."/>
            <person name="Kyrpides N.C."/>
            <person name="Woyke T."/>
        </authorList>
    </citation>
    <scope>NUCLEOTIDE SEQUENCE</scope>
    <source>
        <strain evidence="2">GVMAG-M-3300021473-15</strain>
    </source>
</reference>
<evidence type="ECO:0000313" key="2">
    <source>
        <dbReference type="EMBL" id="QHT06756.1"/>
    </source>
</evidence>
<accession>A0A6C0CPJ5</accession>
<dbReference type="AlphaFoldDB" id="A0A6C0CPJ5"/>
<evidence type="ECO:0000259" key="1">
    <source>
        <dbReference type="PROSITE" id="PS50089"/>
    </source>
</evidence>